<protein>
    <recommendedName>
        <fullName evidence="8">Polycystin domain-containing protein</fullName>
    </recommendedName>
</protein>
<evidence type="ECO:0000256" key="2">
    <source>
        <dbReference type="ARBA" id="ARBA00007200"/>
    </source>
</evidence>
<dbReference type="GO" id="GO:0016020">
    <property type="term" value="C:membrane"/>
    <property type="evidence" value="ECO:0007669"/>
    <property type="project" value="UniProtKB-SubCell"/>
</dbReference>
<comment type="subcellular location">
    <subcellularLocation>
        <location evidence="1">Membrane</location>
        <topology evidence="1">Multi-pass membrane protein</topology>
    </subcellularLocation>
</comment>
<dbReference type="STRING" id="74557.A0A1V9ZE19"/>
<comment type="similarity">
    <text evidence="2">Belongs to the polycystin family.</text>
</comment>
<keyword evidence="10" id="KW-1185">Reference proteome</keyword>
<proteinExistence type="inferred from homology"/>
<keyword evidence="6" id="KW-0175">Coiled coil</keyword>
<evidence type="ECO:0000313" key="9">
    <source>
        <dbReference type="EMBL" id="OQR96197.1"/>
    </source>
</evidence>
<evidence type="ECO:0000256" key="1">
    <source>
        <dbReference type="ARBA" id="ARBA00004141"/>
    </source>
</evidence>
<name>A0A1V9ZE19_9STRA</name>
<organism evidence="9 10">
    <name type="scientific">Thraustotheca clavata</name>
    <dbReference type="NCBI Taxonomy" id="74557"/>
    <lineage>
        <taxon>Eukaryota</taxon>
        <taxon>Sar</taxon>
        <taxon>Stramenopiles</taxon>
        <taxon>Oomycota</taxon>
        <taxon>Saprolegniomycetes</taxon>
        <taxon>Saprolegniales</taxon>
        <taxon>Achlyaceae</taxon>
        <taxon>Thraustotheca</taxon>
    </lineage>
</organism>
<evidence type="ECO:0000313" key="10">
    <source>
        <dbReference type="Proteomes" id="UP000243217"/>
    </source>
</evidence>
<dbReference type="Pfam" id="PF20519">
    <property type="entry name" value="Polycystin_dom"/>
    <property type="match status" value="1"/>
</dbReference>
<dbReference type="InterPro" id="IPR046791">
    <property type="entry name" value="Polycystin_dom"/>
</dbReference>
<comment type="caution">
    <text evidence="9">The sequence shown here is derived from an EMBL/GenBank/DDBJ whole genome shotgun (WGS) entry which is preliminary data.</text>
</comment>
<dbReference type="PANTHER" id="PTHR10877">
    <property type="entry name" value="POLYCYSTIN FAMILY MEMBER"/>
    <property type="match status" value="1"/>
</dbReference>
<evidence type="ECO:0000256" key="7">
    <source>
        <dbReference type="SAM" id="Phobius"/>
    </source>
</evidence>
<evidence type="ECO:0000256" key="3">
    <source>
        <dbReference type="ARBA" id="ARBA00022692"/>
    </source>
</evidence>
<reference evidence="9 10" key="1">
    <citation type="journal article" date="2014" name="Genome Biol. Evol.">
        <title>The secreted proteins of Achlya hypogyna and Thraustotheca clavata identify the ancestral oomycete secretome and reveal gene acquisitions by horizontal gene transfer.</title>
        <authorList>
            <person name="Misner I."/>
            <person name="Blouin N."/>
            <person name="Leonard G."/>
            <person name="Richards T.A."/>
            <person name="Lane C.E."/>
        </authorList>
    </citation>
    <scope>NUCLEOTIDE SEQUENCE [LARGE SCALE GENOMIC DNA]</scope>
    <source>
        <strain evidence="9 10">ATCC 34112</strain>
    </source>
</reference>
<evidence type="ECO:0000256" key="5">
    <source>
        <dbReference type="ARBA" id="ARBA00023136"/>
    </source>
</evidence>
<dbReference type="AlphaFoldDB" id="A0A1V9ZE19"/>
<gene>
    <name evidence="9" type="ORF">THRCLA_07344</name>
</gene>
<keyword evidence="4 7" id="KW-1133">Transmembrane helix</keyword>
<feature type="domain" description="Polycystin" evidence="8">
    <location>
        <begin position="242"/>
        <end position="452"/>
    </location>
</feature>
<dbReference type="Proteomes" id="UP000243217">
    <property type="component" value="Unassembled WGS sequence"/>
</dbReference>
<evidence type="ECO:0000259" key="8">
    <source>
        <dbReference type="Pfam" id="PF20519"/>
    </source>
</evidence>
<dbReference type="PANTHER" id="PTHR10877:SF183">
    <property type="entry name" value="AT14535P-RELATED"/>
    <property type="match status" value="1"/>
</dbReference>
<dbReference type="InterPro" id="IPR051223">
    <property type="entry name" value="Polycystin"/>
</dbReference>
<feature type="transmembrane region" description="Helical" evidence="7">
    <location>
        <begin position="499"/>
        <end position="520"/>
    </location>
</feature>
<feature type="coiled-coil region" evidence="6">
    <location>
        <begin position="152"/>
        <end position="179"/>
    </location>
</feature>
<sequence>MYSVSMMSAASAKRSMLMDIALRGYLMDQAQKQGMTEDEARDAVDQQIAQAKRSKASIGFDDVVHEFMESDVKDNPVENAQVVKNDPAPERETSVSQNERLFSSRTLQEVVPVVTAPVGQPSAAKEQEQEDMVERVNSLYAMSTKELRKLVRENSKKKIVEEHKTLTKEEEEHRELLRKQSIRKASKEVQDMVNYIIFLVLFLVVVMNGRDDDTPFKMSLNLMNQLQEKPFPARVSHVHKTFEDVANVNEVYHYLSGVFYDAVYAGVSFDGDASFPEGITYSPKGMIGGYGQIWGPIRIGQLRVKDQKCEGAMAELLGLNTTLCYPEYSHNTASTTPFGYGETYTADEPPDAGVYFTSPSERRYPGPNFNVYLNSFEPATCNPSTRVHCPQYETIESLRTHKFFDMATRAIFIDLTVYNANFNQVSTIRLFFEQTASGGVSAKVEFITYRLYNYINSADYIRLGCQMLILILVTYELYKEFRTWRSIGSDYLVPTNIMFVVNFLLFYNMFIVIITDAYVEVQDELESTAQVELNSISKEIVQHILYNLIFRIPIVGPRYLKPMYELAMKRTKEIVVTIQHRTSATSLISAVEAKPVAPINVKGKNPEVKMRKPSSTTALASVRESSCEIDHLYTSVLQKVKTHLSTLEQEGTLEDVKRFKAQLELYAAQCDGVLAS</sequence>
<dbReference type="OrthoDB" id="444119at2759"/>
<evidence type="ECO:0000256" key="6">
    <source>
        <dbReference type="SAM" id="Coils"/>
    </source>
</evidence>
<keyword evidence="3 7" id="KW-0812">Transmembrane</keyword>
<feature type="transmembrane region" description="Helical" evidence="7">
    <location>
        <begin position="192"/>
        <end position="209"/>
    </location>
</feature>
<accession>A0A1V9ZE19</accession>
<keyword evidence="5 7" id="KW-0472">Membrane</keyword>
<dbReference type="EMBL" id="JNBS01001982">
    <property type="protein sequence ID" value="OQR96197.1"/>
    <property type="molecule type" value="Genomic_DNA"/>
</dbReference>
<feature type="transmembrane region" description="Helical" evidence="7">
    <location>
        <begin position="460"/>
        <end position="478"/>
    </location>
</feature>
<evidence type="ECO:0000256" key="4">
    <source>
        <dbReference type="ARBA" id="ARBA00022989"/>
    </source>
</evidence>